<dbReference type="Proteomes" id="UP000002640">
    <property type="component" value="Unassembled WGS sequence"/>
</dbReference>
<evidence type="ECO:0000313" key="2">
    <source>
        <dbReference type="Proteomes" id="UP000002640"/>
    </source>
</evidence>
<reference evidence="1 2" key="1">
    <citation type="journal article" date="2006" name="Science">
        <title>Phytophthora genome sequences uncover evolutionary origins and mechanisms of pathogenesis.</title>
        <authorList>
            <person name="Tyler B.M."/>
            <person name="Tripathy S."/>
            <person name="Zhang X."/>
            <person name="Dehal P."/>
            <person name="Jiang R.H."/>
            <person name="Aerts A."/>
            <person name="Arredondo F.D."/>
            <person name="Baxter L."/>
            <person name="Bensasson D."/>
            <person name="Beynon J.L."/>
            <person name="Chapman J."/>
            <person name="Damasceno C.M."/>
            <person name="Dorrance A.E."/>
            <person name="Dou D."/>
            <person name="Dickerman A.W."/>
            <person name="Dubchak I.L."/>
            <person name="Garbelotto M."/>
            <person name="Gijzen M."/>
            <person name="Gordon S.G."/>
            <person name="Govers F."/>
            <person name="Grunwald N.J."/>
            <person name="Huang W."/>
            <person name="Ivors K.L."/>
            <person name="Jones R.W."/>
            <person name="Kamoun S."/>
            <person name="Krampis K."/>
            <person name="Lamour K.H."/>
            <person name="Lee M.K."/>
            <person name="McDonald W.H."/>
            <person name="Medina M."/>
            <person name="Meijer H.J."/>
            <person name="Nordberg E.K."/>
            <person name="Maclean D.J."/>
            <person name="Ospina-Giraldo M.D."/>
            <person name="Morris P.F."/>
            <person name="Phuntumart V."/>
            <person name="Putnam N.H."/>
            <person name="Rash S."/>
            <person name="Rose J.K."/>
            <person name="Sakihama Y."/>
            <person name="Salamov A.A."/>
            <person name="Savidor A."/>
            <person name="Scheuring C.F."/>
            <person name="Smith B.M."/>
            <person name="Sobral B.W."/>
            <person name="Terry A."/>
            <person name="Torto-Alalibo T.A."/>
            <person name="Win J."/>
            <person name="Xu Z."/>
            <person name="Zhang H."/>
            <person name="Grigoriev I.V."/>
            <person name="Rokhsar D.S."/>
            <person name="Boore J.L."/>
        </authorList>
    </citation>
    <scope>NUCLEOTIDE SEQUENCE [LARGE SCALE GENOMIC DNA]</scope>
    <source>
        <strain evidence="1 2">P6497</strain>
    </source>
</reference>
<dbReference type="EMBL" id="JH159156">
    <property type="protein sequence ID" value="EGZ13743.1"/>
    <property type="molecule type" value="Genomic_DNA"/>
</dbReference>
<evidence type="ECO:0000313" key="1">
    <source>
        <dbReference type="EMBL" id="EGZ13743.1"/>
    </source>
</evidence>
<dbReference type="RefSeq" id="XP_009531172.1">
    <property type="nucleotide sequence ID" value="XM_009532877.1"/>
</dbReference>
<dbReference type="AlphaFoldDB" id="G4ZVB9"/>
<dbReference type="GeneID" id="20659355"/>
<name>G4ZVB9_PHYSP</name>
<protein>
    <submittedName>
        <fullName evidence="1">Uncharacterized protein</fullName>
    </submittedName>
</protein>
<proteinExistence type="predicted"/>
<dbReference type="KEGG" id="psoj:PHYSODRAFT_512430"/>
<organism evidence="1 2">
    <name type="scientific">Phytophthora sojae (strain P6497)</name>
    <name type="common">Soybean stem and root rot agent</name>
    <name type="synonym">Phytophthora megasperma f. sp. glycines</name>
    <dbReference type="NCBI Taxonomy" id="1094619"/>
    <lineage>
        <taxon>Eukaryota</taxon>
        <taxon>Sar</taxon>
        <taxon>Stramenopiles</taxon>
        <taxon>Oomycota</taxon>
        <taxon>Peronosporomycetes</taxon>
        <taxon>Peronosporales</taxon>
        <taxon>Peronosporaceae</taxon>
        <taxon>Phytophthora</taxon>
    </lineage>
</organism>
<sequence>MWANFARSKFFTAGNTTTNRIESNWNQVKILLGHKTRIDKTIAGLVQHQIMITQQIGFVTAQHHSTSTVPKTIPMFLRTVATRLYPDIFEKVRKYSHHLPCRHLMHLAREGHGFKLLPAMAIHDRWSTYQTLEVRNELTAAAEILQPVVQMSKLRLPKVKLPNDTGAEPEQPLYAAGG</sequence>
<keyword evidence="2" id="KW-1185">Reference proteome</keyword>
<gene>
    <name evidence="1" type="ORF">PHYSODRAFT_512430</name>
</gene>
<accession>G4ZVB9</accession>
<dbReference type="InParanoid" id="G4ZVB9"/>